<name>A0ABV8NKF7_9SPHI</name>
<dbReference type="Gene3D" id="3.40.630.30">
    <property type="match status" value="1"/>
</dbReference>
<proteinExistence type="predicted"/>
<dbReference type="GO" id="GO:0016746">
    <property type="term" value="F:acyltransferase activity"/>
    <property type="evidence" value="ECO:0007669"/>
    <property type="project" value="UniProtKB-KW"/>
</dbReference>
<evidence type="ECO:0000313" key="3">
    <source>
        <dbReference type="Proteomes" id="UP001595792"/>
    </source>
</evidence>
<dbReference type="InterPro" id="IPR016181">
    <property type="entry name" value="Acyl_CoA_acyltransferase"/>
</dbReference>
<comment type="caution">
    <text evidence="2">The sequence shown here is derived from an EMBL/GenBank/DDBJ whole genome shotgun (WGS) entry which is preliminary data.</text>
</comment>
<accession>A0ABV8NKF7</accession>
<feature type="domain" description="N-acetyltransferase" evidence="1">
    <location>
        <begin position="2"/>
        <end position="170"/>
    </location>
</feature>
<dbReference type="EMBL" id="JBHSBY010000080">
    <property type="protein sequence ID" value="MFC4196881.1"/>
    <property type="molecule type" value="Genomic_DNA"/>
</dbReference>
<dbReference type="EC" id="2.3.1.-" evidence="2"/>
<dbReference type="InterPro" id="IPR000182">
    <property type="entry name" value="GNAT_dom"/>
</dbReference>
<organism evidence="2 3">
    <name type="scientific">Pedobacter jamesrossensis</name>
    <dbReference type="NCBI Taxonomy" id="1908238"/>
    <lineage>
        <taxon>Bacteria</taxon>
        <taxon>Pseudomonadati</taxon>
        <taxon>Bacteroidota</taxon>
        <taxon>Sphingobacteriia</taxon>
        <taxon>Sphingobacteriales</taxon>
        <taxon>Sphingobacteriaceae</taxon>
        <taxon>Pedobacter</taxon>
    </lineage>
</organism>
<evidence type="ECO:0000313" key="2">
    <source>
        <dbReference type="EMBL" id="MFC4196881.1"/>
    </source>
</evidence>
<dbReference type="SUPFAM" id="SSF55729">
    <property type="entry name" value="Acyl-CoA N-acyltransferases (Nat)"/>
    <property type="match status" value="1"/>
</dbReference>
<sequence>MIIIKEVNFSYHKKEILELRKAVWEQNNPHPAKEDLITCFYDEYDEYAFHWAAFDEKNNIVASARLSKHNSLDSLSGHKLNDDADVANIDFPIASLSRLVIHKSFHGRGLCERLDKERIVKAEQLKCNSVCIITYGQRTKKIMDDGFEAFHSSILTNVFKTEIENKRFLPLAFYYKGITSIETI</sequence>
<evidence type="ECO:0000259" key="1">
    <source>
        <dbReference type="PROSITE" id="PS51186"/>
    </source>
</evidence>
<protein>
    <submittedName>
        <fullName evidence="2">GNAT family N-acetyltransferase</fullName>
        <ecNumber evidence="2">2.3.1.-</ecNumber>
    </submittedName>
</protein>
<keyword evidence="2" id="KW-0012">Acyltransferase</keyword>
<keyword evidence="2" id="KW-0808">Transferase</keyword>
<dbReference type="Proteomes" id="UP001595792">
    <property type="component" value="Unassembled WGS sequence"/>
</dbReference>
<reference evidence="3" key="1">
    <citation type="journal article" date="2019" name="Int. J. Syst. Evol. Microbiol.">
        <title>The Global Catalogue of Microorganisms (GCM) 10K type strain sequencing project: providing services to taxonomists for standard genome sequencing and annotation.</title>
        <authorList>
            <consortium name="The Broad Institute Genomics Platform"/>
            <consortium name="The Broad Institute Genome Sequencing Center for Infectious Disease"/>
            <person name="Wu L."/>
            <person name="Ma J."/>
        </authorList>
    </citation>
    <scope>NUCLEOTIDE SEQUENCE [LARGE SCALE GENOMIC DNA]</scope>
    <source>
        <strain evidence="3">CCM 8689</strain>
    </source>
</reference>
<dbReference type="RefSeq" id="WP_378960221.1">
    <property type="nucleotide sequence ID" value="NZ_JBHRXC010000016.1"/>
</dbReference>
<keyword evidence="3" id="KW-1185">Reference proteome</keyword>
<dbReference type="Pfam" id="PF13444">
    <property type="entry name" value="Acetyltransf_5"/>
    <property type="match status" value="1"/>
</dbReference>
<gene>
    <name evidence="2" type="ORF">ACFOUY_09245</name>
</gene>
<dbReference type="PROSITE" id="PS51186">
    <property type="entry name" value="GNAT"/>
    <property type="match status" value="1"/>
</dbReference>